<evidence type="ECO:0000256" key="3">
    <source>
        <dbReference type="ARBA" id="ARBA00023315"/>
    </source>
</evidence>
<dbReference type="AlphaFoldDB" id="A0A9X3TUJ1"/>
<dbReference type="InterPro" id="IPR001227">
    <property type="entry name" value="Ac_transferase_dom_sf"/>
</dbReference>
<dbReference type="EC" id="2.3.1.39" evidence="1"/>
<organism evidence="5 6">
    <name type="scientific">Brevibacillus thermoruber</name>
    <dbReference type="NCBI Taxonomy" id="33942"/>
    <lineage>
        <taxon>Bacteria</taxon>
        <taxon>Bacillati</taxon>
        <taxon>Bacillota</taxon>
        <taxon>Bacilli</taxon>
        <taxon>Bacillales</taxon>
        <taxon>Paenibacillaceae</taxon>
        <taxon>Brevibacillus</taxon>
    </lineage>
</organism>
<dbReference type="PANTHER" id="PTHR42681:SF1">
    <property type="entry name" value="MALONYL-COA-ACYL CARRIER PROTEIN TRANSACYLASE, MITOCHONDRIAL"/>
    <property type="match status" value="1"/>
</dbReference>
<dbReference type="Gene3D" id="3.40.366.10">
    <property type="entry name" value="Malonyl-Coenzyme A Acyl Carrier Protein, domain 2"/>
    <property type="match status" value="1"/>
</dbReference>
<comment type="caution">
    <text evidence="5">The sequence shown here is derived from an EMBL/GenBank/DDBJ whole genome shotgun (WGS) entry which is preliminary data.</text>
</comment>
<dbReference type="GO" id="GO:0006633">
    <property type="term" value="P:fatty acid biosynthetic process"/>
    <property type="evidence" value="ECO:0007669"/>
    <property type="project" value="TreeGrafter"/>
</dbReference>
<dbReference type="GO" id="GO:0005829">
    <property type="term" value="C:cytosol"/>
    <property type="evidence" value="ECO:0007669"/>
    <property type="project" value="TreeGrafter"/>
</dbReference>
<keyword evidence="3" id="KW-0012">Acyltransferase</keyword>
<proteinExistence type="predicted"/>
<dbReference type="InterPro" id="IPR016035">
    <property type="entry name" value="Acyl_Trfase/lysoPLipase"/>
</dbReference>
<dbReference type="SUPFAM" id="SSF52151">
    <property type="entry name" value="FabD/lysophospholipase-like"/>
    <property type="match status" value="1"/>
</dbReference>
<dbReference type="InterPro" id="IPR050858">
    <property type="entry name" value="Mal-CoA-ACP_Trans/PKS_FabD"/>
</dbReference>
<name>A0A9X3TUJ1_9BACL</name>
<dbReference type="GO" id="GO:0004314">
    <property type="term" value="F:[acyl-carrier-protein] S-malonyltransferase activity"/>
    <property type="evidence" value="ECO:0007669"/>
    <property type="project" value="UniProtKB-EC"/>
</dbReference>
<dbReference type="EMBL" id="JAPYYP010000043">
    <property type="protein sequence ID" value="MDA5110787.1"/>
    <property type="molecule type" value="Genomic_DNA"/>
</dbReference>
<dbReference type="Proteomes" id="UP001151071">
    <property type="component" value="Unassembled WGS sequence"/>
</dbReference>
<evidence type="ECO:0000256" key="2">
    <source>
        <dbReference type="ARBA" id="ARBA00022679"/>
    </source>
</evidence>
<dbReference type="RefSeq" id="WP_029099401.1">
    <property type="nucleotide sequence ID" value="NZ_JAPYYP010000043.1"/>
</dbReference>
<evidence type="ECO:0000313" key="6">
    <source>
        <dbReference type="Proteomes" id="UP001151071"/>
    </source>
</evidence>
<evidence type="ECO:0000256" key="1">
    <source>
        <dbReference type="ARBA" id="ARBA00013258"/>
    </source>
</evidence>
<dbReference type="Gene3D" id="3.30.70.250">
    <property type="entry name" value="Malonyl-CoA ACP transacylase, ACP-binding"/>
    <property type="match status" value="1"/>
</dbReference>
<evidence type="ECO:0000256" key="4">
    <source>
        <dbReference type="ARBA" id="ARBA00048462"/>
    </source>
</evidence>
<dbReference type="PANTHER" id="PTHR42681">
    <property type="entry name" value="MALONYL-COA-ACYL CARRIER PROTEIN TRANSACYLASE, MITOCHONDRIAL"/>
    <property type="match status" value="1"/>
</dbReference>
<sequence>MIGLVLPGLAPSSYEEVKDFIETNPYAKKRFQEASDIIGYSLAEAFREAKEEQHEVFESAFLANSIALLDYFYDRYGLQPHYSIGASFGGMSVAVQSAGLTFAESMWLTHESAKHARGYFQRMDGEYHTHFIFNLSLEETEELIKSFNSKGMELELVGHLEKVVCLCAEKSVVQSLKEVINQRSKCFSLHTMKQPIHSRLLTDLKHQLRDKYYSQVVFKPLQSPIISDVDGHIYKDPEELKQMLLDGYDHPVRWDLVSKSMKQKQIETAYVVGPRNLFTQLLKYEFKTVGISPDTVMHQVGIS</sequence>
<keyword evidence="6" id="KW-1185">Reference proteome</keyword>
<accession>A0A9X3TUJ1</accession>
<comment type="catalytic activity">
    <reaction evidence="4">
        <text>holo-[ACP] + malonyl-CoA = malonyl-[ACP] + CoA</text>
        <dbReference type="Rhea" id="RHEA:41792"/>
        <dbReference type="Rhea" id="RHEA-COMP:9623"/>
        <dbReference type="Rhea" id="RHEA-COMP:9685"/>
        <dbReference type="ChEBI" id="CHEBI:57287"/>
        <dbReference type="ChEBI" id="CHEBI:57384"/>
        <dbReference type="ChEBI" id="CHEBI:64479"/>
        <dbReference type="ChEBI" id="CHEBI:78449"/>
        <dbReference type="EC" id="2.3.1.39"/>
    </reaction>
</comment>
<evidence type="ECO:0000313" key="5">
    <source>
        <dbReference type="EMBL" id="MDA5110787.1"/>
    </source>
</evidence>
<protein>
    <recommendedName>
        <fullName evidence="1">[acyl-carrier-protein] S-malonyltransferase</fullName>
        <ecNumber evidence="1">2.3.1.39</ecNumber>
    </recommendedName>
</protein>
<reference evidence="5" key="1">
    <citation type="submission" date="2022-12" db="EMBL/GenBank/DDBJ databases">
        <title>Draft genome sequence of the thermophilic strain Brevibacillus thermoruber HT42, isolated from Los Humeros, Puebla, Mexico, with biotechnological potential.</title>
        <authorList>
            <person name="Lara Sanchez J."/>
            <person name="Solis Palacios R."/>
            <person name="Bustos Baena A.S."/>
            <person name="Ruz Baez A.E."/>
            <person name="Espinosa Luna G."/>
            <person name="Oliart Ros R.M."/>
        </authorList>
    </citation>
    <scope>NUCLEOTIDE SEQUENCE</scope>
    <source>
        <strain evidence="5">HT42</strain>
    </source>
</reference>
<keyword evidence="2" id="KW-0808">Transferase</keyword>
<gene>
    <name evidence="5" type="ORF">O3V59_20810</name>
</gene>